<gene>
    <name evidence="1" type="ORF">TPC1_30630</name>
</gene>
<dbReference type="AlphaFoldDB" id="A0A146K1S7"/>
<dbReference type="EMBL" id="GDID01006731">
    <property type="protein sequence ID" value="JAP89875.1"/>
    <property type="molecule type" value="Transcribed_RNA"/>
</dbReference>
<organism evidence="1">
    <name type="scientific">Trepomonas sp. PC1</name>
    <dbReference type="NCBI Taxonomy" id="1076344"/>
    <lineage>
        <taxon>Eukaryota</taxon>
        <taxon>Metamonada</taxon>
        <taxon>Diplomonadida</taxon>
        <taxon>Hexamitidae</taxon>
        <taxon>Hexamitinae</taxon>
        <taxon>Trepomonas</taxon>
    </lineage>
</organism>
<sequence>NLELKQHAKNIECVYIYQSMAYCDYIRQIFNVSLIEVKKNKNISIYGMNKVAKFYPFDDIVYITNRGPKALILSPSDYEEKFIASKSLILLMPSSKQIKQGDYVAEFVKVENQQMSGFVEEHEIKVQEFPNAETRPESNTDQVKIPELHVDDLQQIQSQTLEDIKSTDIHPIQSDQFTPDLDISVSSTKHRRFRVKALRSFAKKVDQTIVSQEPQILKQPAKLEDDIFDDETMRIILQNQLKCHESQNQSQKKPLHSNKCTEKRAKSLKYNSAITRLQLQLEENQKMQLLKIEKEKIPVYFSLQQLKRLYLKGNYEEKSKIKSAIGLYKAYREFVRNNGLENNSDNVARFFDR</sequence>
<evidence type="ECO:0000313" key="1">
    <source>
        <dbReference type="EMBL" id="JAP89875.1"/>
    </source>
</evidence>
<feature type="non-terminal residue" evidence="1">
    <location>
        <position position="1"/>
    </location>
</feature>
<protein>
    <submittedName>
        <fullName evidence="1">Uncharacterized protein</fullName>
    </submittedName>
</protein>
<name>A0A146K1S7_9EUKA</name>
<reference evidence="1" key="1">
    <citation type="submission" date="2015-07" db="EMBL/GenBank/DDBJ databases">
        <title>Adaptation to a free-living lifestyle via gene acquisitions in the diplomonad Trepomonas sp. PC1.</title>
        <authorList>
            <person name="Xu F."/>
            <person name="Jerlstrom-Hultqvist J."/>
            <person name="Kolisko M."/>
            <person name="Simpson A.G.B."/>
            <person name="Roger A.J."/>
            <person name="Svard S.G."/>
            <person name="Andersson J.O."/>
        </authorList>
    </citation>
    <scope>NUCLEOTIDE SEQUENCE</scope>
    <source>
        <strain evidence="1">PC1</strain>
    </source>
</reference>
<accession>A0A146K1S7</accession>
<proteinExistence type="predicted"/>